<dbReference type="EMBL" id="SPVG01000058">
    <property type="protein sequence ID" value="TFW28099.1"/>
    <property type="molecule type" value="Genomic_DNA"/>
</dbReference>
<dbReference type="FunFam" id="1.10.10.10:FF:000001">
    <property type="entry name" value="LysR family transcriptional regulator"/>
    <property type="match status" value="1"/>
</dbReference>
<sequence>MDQLTSMAVFVKCVEGGSLAAAARHFGLSNAMVGKHIHGLEQRLGARLLNLTTRHLSLTQVGQTYHLRCQQILADVAEADAEAGTLQTAPRGTLRVSAPLNLGELHLGPIIADFMRTYPEIEVDAELSDRYVHLLDEGVDVAIRVGRLGDSGLVARRLGSSAMMACAAPAYLRRRGTPAHPDELVGHECFTFSLAAQPEVWWFDGQHGKELAVNVRGRLRATSMKLLASVASAGLGIVFGPGFALAPWIDNGVLVPVLQQYPSRPLEIHALYPGRRHLSSKVRLFIDFLAPRFAAAAWNELRAGVA</sequence>
<name>A0A4Y9SRY8_9BURK</name>
<dbReference type="Pfam" id="PF00126">
    <property type="entry name" value="HTH_1"/>
    <property type="match status" value="1"/>
</dbReference>
<dbReference type="PROSITE" id="PS50931">
    <property type="entry name" value="HTH_LYSR"/>
    <property type="match status" value="1"/>
</dbReference>
<accession>A0A4Y9SRY8</accession>
<dbReference type="SUPFAM" id="SSF46785">
    <property type="entry name" value="Winged helix' DNA-binding domain"/>
    <property type="match status" value="1"/>
</dbReference>
<dbReference type="AlphaFoldDB" id="A0A4Y9SRY8"/>
<evidence type="ECO:0000313" key="7">
    <source>
        <dbReference type="EMBL" id="TFW28099.1"/>
    </source>
</evidence>
<dbReference type="InterPro" id="IPR058163">
    <property type="entry name" value="LysR-type_TF_proteobact-type"/>
</dbReference>
<keyword evidence="3" id="KW-0238">DNA-binding</keyword>
<dbReference type="RefSeq" id="WP_135200648.1">
    <property type="nucleotide sequence ID" value="NZ_SPVG01000058.1"/>
</dbReference>
<dbReference type="InterPro" id="IPR005119">
    <property type="entry name" value="LysR_subst-bd"/>
</dbReference>
<organism evidence="7 8">
    <name type="scientific">Duganella callida</name>
    <dbReference type="NCBI Taxonomy" id="2561932"/>
    <lineage>
        <taxon>Bacteria</taxon>
        <taxon>Pseudomonadati</taxon>
        <taxon>Pseudomonadota</taxon>
        <taxon>Betaproteobacteria</taxon>
        <taxon>Burkholderiales</taxon>
        <taxon>Oxalobacteraceae</taxon>
        <taxon>Telluria group</taxon>
        <taxon>Duganella</taxon>
    </lineage>
</organism>
<protein>
    <submittedName>
        <fullName evidence="7">LysR family transcriptional regulator</fullName>
    </submittedName>
</protein>
<keyword evidence="8" id="KW-1185">Reference proteome</keyword>
<keyword evidence="4" id="KW-0804">Transcription</keyword>
<keyword evidence="5" id="KW-0472">Membrane</keyword>
<comment type="similarity">
    <text evidence="1">Belongs to the LysR transcriptional regulatory family.</text>
</comment>
<dbReference type="InterPro" id="IPR036390">
    <property type="entry name" value="WH_DNA-bd_sf"/>
</dbReference>
<keyword evidence="2" id="KW-0805">Transcription regulation</keyword>
<feature type="domain" description="HTH lysR-type" evidence="6">
    <location>
        <begin position="1"/>
        <end position="59"/>
    </location>
</feature>
<gene>
    <name evidence="7" type="ORF">E4L98_05940</name>
</gene>
<comment type="caution">
    <text evidence="7">The sequence shown here is derived from an EMBL/GenBank/DDBJ whole genome shotgun (WGS) entry which is preliminary data.</text>
</comment>
<dbReference type="CDD" id="cd08422">
    <property type="entry name" value="PBP2_CrgA_like"/>
    <property type="match status" value="1"/>
</dbReference>
<dbReference type="SUPFAM" id="SSF53850">
    <property type="entry name" value="Periplasmic binding protein-like II"/>
    <property type="match status" value="1"/>
</dbReference>
<evidence type="ECO:0000256" key="5">
    <source>
        <dbReference type="SAM" id="Phobius"/>
    </source>
</evidence>
<keyword evidence="5" id="KW-0812">Transmembrane</keyword>
<proteinExistence type="inferred from homology"/>
<dbReference type="InterPro" id="IPR000847">
    <property type="entry name" value="LysR_HTH_N"/>
</dbReference>
<dbReference type="InterPro" id="IPR036388">
    <property type="entry name" value="WH-like_DNA-bd_sf"/>
</dbReference>
<dbReference type="FunFam" id="3.40.190.290:FF:000001">
    <property type="entry name" value="Transcriptional regulator, LysR family"/>
    <property type="match status" value="1"/>
</dbReference>
<evidence type="ECO:0000256" key="3">
    <source>
        <dbReference type="ARBA" id="ARBA00023125"/>
    </source>
</evidence>
<dbReference type="GO" id="GO:0003700">
    <property type="term" value="F:DNA-binding transcription factor activity"/>
    <property type="evidence" value="ECO:0007669"/>
    <property type="project" value="InterPro"/>
</dbReference>
<evidence type="ECO:0000313" key="8">
    <source>
        <dbReference type="Proteomes" id="UP000297729"/>
    </source>
</evidence>
<keyword evidence="5" id="KW-1133">Transmembrane helix</keyword>
<reference evidence="7 8" key="1">
    <citation type="submission" date="2019-03" db="EMBL/GenBank/DDBJ databases">
        <title>Draft Genome Sequence of Duganella callidus sp. nov., a Novel Duganella Species Isolated from Cultivated Soil.</title>
        <authorList>
            <person name="Raths R."/>
            <person name="Peta V."/>
            <person name="Bucking H."/>
        </authorList>
    </citation>
    <scope>NUCLEOTIDE SEQUENCE [LARGE SCALE GENOMIC DNA]</scope>
    <source>
        <strain evidence="7 8">DN04</strain>
    </source>
</reference>
<feature type="transmembrane region" description="Helical" evidence="5">
    <location>
        <begin position="226"/>
        <end position="249"/>
    </location>
</feature>
<dbReference type="Pfam" id="PF03466">
    <property type="entry name" value="LysR_substrate"/>
    <property type="match status" value="1"/>
</dbReference>
<dbReference type="Proteomes" id="UP000297729">
    <property type="component" value="Unassembled WGS sequence"/>
</dbReference>
<dbReference type="PANTHER" id="PTHR30537">
    <property type="entry name" value="HTH-TYPE TRANSCRIPTIONAL REGULATOR"/>
    <property type="match status" value="1"/>
</dbReference>
<evidence type="ECO:0000259" key="6">
    <source>
        <dbReference type="PROSITE" id="PS50931"/>
    </source>
</evidence>
<dbReference type="PANTHER" id="PTHR30537:SF5">
    <property type="entry name" value="HTH-TYPE TRANSCRIPTIONAL ACTIVATOR TTDR-RELATED"/>
    <property type="match status" value="1"/>
</dbReference>
<dbReference type="Gene3D" id="3.40.190.290">
    <property type="match status" value="1"/>
</dbReference>
<dbReference type="GO" id="GO:0043565">
    <property type="term" value="F:sequence-specific DNA binding"/>
    <property type="evidence" value="ECO:0007669"/>
    <property type="project" value="TreeGrafter"/>
</dbReference>
<evidence type="ECO:0000256" key="4">
    <source>
        <dbReference type="ARBA" id="ARBA00023163"/>
    </source>
</evidence>
<evidence type="ECO:0000256" key="2">
    <source>
        <dbReference type="ARBA" id="ARBA00023015"/>
    </source>
</evidence>
<evidence type="ECO:0000256" key="1">
    <source>
        <dbReference type="ARBA" id="ARBA00009437"/>
    </source>
</evidence>
<dbReference type="Gene3D" id="1.10.10.10">
    <property type="entry name" value="Winged helix-like DNA-binding domain superfamily/Winged helix DNA-binding domain"/>
    <property type="match status" value="1"/>
</dbReference>
<dbReference type="OrthoDB" id="9786526at2"/>
<dbReference type="GO" id="GO:0006351">
    <property type="term" value="P:DNA-templated transcription"/>
    <property type="evidence" value="ECO:0007669"/>
    <property type="project" value="TreeGrafter"/>
</dbReference>